<dbReference type="NCBIfam" id="TIGR02937">
    <property type="entry name" value="sigma70-ECF"/>
    <property type="match status" value="1"/>
</dbReference>
<sequence length="220" mass="23518">MGASAVADAVHPRTSRPCAAVGSLGQTGRVPPVRTSEPDALDAALAACAEGDPAAFAPVYDALAPAVFGTALGVLRDHDHAAEVTQEVMIEVWQTAVRFDASRGSARTWVVTMARRRAVDRVRAEQSRRVRDQKDVDGRFAGGGHDVVAEEVEQLLESAAVRRCLGSLTETQRESVVRAYFGGLTYREVALELGAAVPTVKSRIRDGLVRLRDCLGVNRG</sequence>
<dbReference type="InterPro" id="IPR013324">
    <property type="entry name" value="RNA_pol_sigma_r3/r4-like"/>
</dbReference>
<evidence type="ECO:0000259" key="5">
    <source>
        <dbReference type="Pfam" id="PF04542"/>
    </source>
</evidence>
<dbReference type="InterPro" id="IPR013249">
    <property type="entry name" value="RNA_pol_sigma70_r4_t2"/>
</dbReference>
<dbReference type="Gene3D" id="1.10.10.10">
    <property type="entry name" value="Winged helix-like DNA-binding domain superfamily/Winged helix DNA-binding domain"/>
    <property type="match status" value="1"/>
</dbReference>
<keyword evidence="2" id="KW-0805">Transcription regulation</keyword>
<dbReference type="InterPro" id="IPR013325">
    <property type="entry name" value="RNA_pol_sigma_r2"/>
</dbReference>
<proteinExistence type="inferred from homology"/>
<accession>A0ABR8TYD5</accession>
<keyword evidence="8" id="KW-1185">Reference proteome</keyword>
<dbReference type="EMBL" id="JACSQF010000005">
    <property type="protein sequence ID" value="MBD7980458.1"/>
    <property type="molecule type" value="Genomic_DNA"/>
</dbReference>
<dbReference type="InterPro" id="IPR036388">
    <property type="entry name" value="WH-like_DNA-bd_sf"/>
</dbReference>
<dbReference type="SUPFAM" id="SSF88946">
    <property type="entry name" value="Sigma2 domain of RNA polymerase sigma factors"/>
    <property type="match status" value="1"/>
</dbReference>
<gene>
    <name evidence="7" type="primary">sigK</name>
    <name evidence="7" type="ORF">H9641_06980</name>
</gene>
<dbReference type="Proteomes" id="UP000655570">
    <property type="component" value="Unassembled WGS sequence"/>
</dbReference>
<dbReference type="InterPro" id="IPR014284">
    <property type="entry name" value="RNA_pol_sigma-70_dom"/>
</dbReference>
<feature type="domain" description="RNA polymerase sigma factor 70 region 4 type 2" evidence="6">
    <location>
        <begin position="160"/>
        <end position="211"/>
    </location>
</feature>
<dbReference type="Pfam" id="PF08281">
    <property type="entry name" value="Sigma70_r4_2"/>
    <property type="match status" value="1"/>
</dbReference>
<organism evidence="7 8">
    <name type="scientific">Oerskovia merdavium</name>
    <dbReference type="NCBI Taxonomy" id="2762227"/>
    <lineage>
        <taxon>Bacteria</taxon>
        <taxon>Bacillati</taxon>
        <taxon>Actinomycetota</taxon>
        <taxon>Actinomycetes</taxon>
        <taxon>Micrococcales</taxon>
        <taxon>Cellulomonadaceae</taxon>
        <taxon>Oerskovia</taxon>
    </lineage>
</organism>
<dbReference type="NCBIfam" id="NF007228">
    <property type="entry name" value="PRK09646.1"/>
    <property type="match status" value="1"/>
</dbReference>
<dbReference type="CDD" id="cd06171">
    <property type="entry name" value="Sigma70_r4"/>
    <property type="match status" value="1"/>
</dbReference>
<dbReference type="PANTHER" id="PTHR43133:SF66">
    <property type="entry name" value="ECF RNA POLYMERASE SIGMA FACTOR SIGK"/>
    <property type="match status" value="1"/>
</dbReference>
<keyword evidence="4" id="KW-0804">Transcription</keyword>
<dbReference type="SUPFAM" id="SSF88659">
    <property type="entry name" value="Sigma3 and sigma4 domains of RNA polymerase sigma factors"/>
    <property type="match status" value="1"/>
</dbReference>
<evidence type="ECO:0000256" key="4">
    <source>
        <dbReference type="ARBA" id="ARBA00023163"/>
    </source>
</evidence>
<keyword evidence="3" id="KW-0731">Sigma factor</keyword>
<evidence type="ECO:0000256" key="1">
    <source>
        <dbReference type="ARBA" id="ARBA00010641"/>
    </source>
</evidence>
<feature type="domain" description="RNA polymerase sigma-70 region 2" evidence="5">
    <location>
        <begin position="60"/>
        <end position="126"/>
    </location>
</feature>
<dbReference type="Pfam" id="PF04542">
    <property type="entry name" value="Sigma70_r2"/>
    <property type="match status" value="1"/>
</dbReference>
<evidence type="ECO:0000259" key="6">
    <source>
        <dbReference type="Pfam" id="PF08281"/>
    </source>
</evidence>
<dbReference type="PANTHER" id="PTHR43133">
    <property type="entry name" value="RNA POLYMERASE ECF-TYPE SIGMA FACTO"/>
    <property type="match status" value="1"/>
</dbReference>
<protein>
    <submittedName>
        <fullName evidence="7">ECF RNA polymerase sigma factor SigK</fullName>
    </submittedName>
</protein>
<dbReference type="InterPro" id="IPR007627">
    <property type="entry name" value="RNA_pol_sigma70_r2"/>
</dbReference>
<dbReference type="Gene3D" id="1.10.1740.10">
    <property type="match status" value="1"/>
</dbReference>
<evidence type="ECO:0000256" key="3">
    <source>
        <dbReference type="ARBA" id="ARBA00023082"/>
    </source>
</evidence>
<evidence type="ECO:0000313" key="8">
    <source>
        <dbReference type="Proteomes" id="UP000655570"/>
    </source>
</evidence>
<evidence type="ECO:0000313" key="7">
    <source>
        <dbReference type="EMBL" id="MBD7980458.1"/>
    </source>
</evidence>
<name>A0ABR8TYD5_9CELL</name>
<evidence type="ECO:0000256" key="2">
    <source>
        <dbReference type="ARBA" id="ARBA00023015"/>
    </source>
</evidence>
<dbReference type="InterPro" id="IPR039425">
    <property type="entry name" value="RNA_pol_sigma-70-like"/>
</dbReference>
<comment type="similarity">
    <text evidence="1">Belongs to the sigma-70 factor family. ECF subfamily.</text>
</comment>
<comment type="caution">
    <text evidence="7">The sequence shown here is derived from an EMBL/GenBank/DDBJ whole genome shotgun (WGS) entry which is preliminary data.</text>
</comment>
<reference evidence="7 8" key="1">
    <citation type="submission" date="2020-08" db="EMBL/GenBank/DDBJ databases">
        <title>A Genomic Blueprint of the Chicken Gut Microbiome.</title>
        <authorList>
            <person name="Gilroy R."/>
            <person name="Ravi A."/>
            <person name="Getino M."/>
            <person name="Pursley I."/>
            <person name="Horton D.L."/>
            <person name="Alikhan N.-F."/>
            <person name="Baker D."/>
            <person name="Gharbi K."/>
            <person name="Hall N."/>
            <person name="Watson M."/>
            <person name="Adriaenssens E.M."/>
            <person name="Foster-Nyarko E."/>
            <person name="Jarju S."/>
            <person name="Secka A."/>
            <person name="Antonio M."/>
            <person name="Oren A."/>
            <person name="Chaudhuri R."/>
            <person name="La Ragione R.M."/>
            <person name="Hildebrand F."/>
            <person name="Pallen M.J."/>
        </authorList>
    </citation>
    <scope>NUCLEOTIDE SEQUENCE [LARGE SCALE GENOMIC DNA]</scope>
    <source>
        <strain evidence="7 8">Sa2CUA9</strain>
    </source>
</reference>